<evidence type="ECO:0000313" key="1">
    <source>
        <dbReference type="EMBL" id="CAB4130100.1"/>
    </source>
</evidence>
<proteinExistence type="predicted"/>
<organism evidence="1">
    <name type="scientific">uncultured Caudovirales phage</name>
    <dbReference type="NCBI Taxonomy" id="2100421"/>
    <lineage>
        <taxon>Viruses</taxon>
        <taxon>Duplodnaviria</taxon>
        <taxon>Heunggongvirae</taxon>
        <taxon>Uroviricota</taxon>
        <taxon>Caudoviricetes</taxon>
        <taxon>Peduoviridae</taxon>
        <taxon>Maltschvirus</taxon>
        <taxon>Maltschvirus maltsch</taxon>
    </lineage>
</organism>
<dbReference type="EMBL" id="LR796235">
    <property type="protein sequence ID" value="CAB4130100.1"/>
    <property type="molecule type" value="Genomic_DNA"/>
</dbReference>
<protein>
    <submittedName>
        <fullName evidence="1">Uncharacterized protein</fullName>
    </submittedName>
</protein>
<reference evidence="1" key="1">
    <citation type="submission" date="2020-04" db="EMBL/GenBank/DDBJ databases">
        <authorList>
            <person name="Chiriac C."/>
            <person name="Salcher M."/>
            <person name="Ghai R."/>
            <person name="Kavagutti S V."/>
        </authorList>
    </citation>
    <scope>NUCLEOTIDE SEQUENCE</scope>
</reference>
<name>A0A6J5LB24_9CAUD</name>
<accession>A0A6J5LB24</accession>
<gene>
    <name evidence="1" type="ORF">UFOVP117_255</name>
</gene>
<sequence>MKYFITESKLNKVIFKYLDNQDFVVIKSTMGNILYYVNSEDDEYAQIKYYPEDRWCTIHYDLADEVSKFFSLDYEDSISVINKWIEDKLGIKSINVEVASPLVGY</sequence>